<dbReference type="AlphaFoldDB" id="A0A5B7IW95"/>
<keyword evidence="2" id="KW-1185">Reference proteome</keyword>
<dbReference type="EMBL" id="VSRR010066834">
    <property type="protein sequence ID" value="MPC84928.1"/>
    <property type="molecule type" value="Genomic_DNA"/>
</dbReference>
<protein>
    <submittedName>
        <fullName evidence="1">Uncharacterized protein</fullName>
    </submittedName>
</protein>
<evidence type="ECO:0000313" key="1">
    <source>
        <dbReference type="EMBL" id="MPC84928.1"/>
    </source>
</evidence>
<sequence length="103" mass="11667">MSMRASQVIAHKDPTSSFGIKMRIEEVGGNRKRVTVSCLRHLYFGKKKKMRFSRGEIVFYRSKTANVEVKEVKVDGDVRTLMVNTEKAVQPGDINDPLPKKGL</sequence>
<name>A0A5B7IW95_PORTR</name>
<accession>A0A5B7IW95</accession>
<proteinExistence type="predicted"/>
<gene>
    <name evidence="1" type="ORF">E2C01_079682</name>
</gene>
<comment type="caution">
    <text evidence="1">The sequence shown here is derived from an EMBL/GenBank/DDBJ whole genome shotgun (WGS) entry which is preliminary data.</text>
</comment>
<evidence type="ECO:0000313" key="2">
    <source>
        <dbReference type="Proteomes" id="UP000324222"/>
    </source>
</evidence>
<organism evidence="1 2">
    <name type="scientific">Portunus trituberculatus</name>
    <name type="common">Swimming crab</name>
    <name type="synonym">Neptunus trituberculatus</name>
    <dbReference type="NCBI Taxonomy" id="210409"/>
    <lineage>
        <taxon>Eukaryota</taxon>
        <taxon>Metazoa</taxon>
        <taxon>Ecdysozoa</taxon>
        <taxon>Arthropoda</taxon>
        <taxon>Crustacea</taxon>
        <taxon>Multicrustacea</taxon>
        <taxon>Malacostraca</taxon>
        <taxon>Eumalacostraca</taxon>
        <taxon>Eucarida</taxon>
        <taxon>Decapoda</taxon>
        <taxon>Pleocyemata</taxon>
        <taxon>Brachyura</taxon>
        <taxon>Eubrachyura</taxon>
        <taxon>Portunoidea</taxon>
        <taxon>Portunidae</taxon>
        <taxon>Portuninae</taxon>
        <taxon>Portunus</taxon>
    </lineage>
</organism>
<dbReference type="Proteomes" id="UP000324222">
    <property type="component" value="Unassembled WGS sequence"/>
</dbReference>
<reference evidence="1 2" key="1">
    <citation type="submission" date="2019-05" db="EMBL/GenBank/DDBJ databases">
        <title>Another draft genome of Portunus trituberculatus and its Hox gene families provides insights of decapod evolution.</title>
        <authorList>
            <person name="Jeong J.-H."/>
            <person name="Song I."/>
            <person name="Kim S."/>
            <person name="Choi T."/>
            <person name="Kim D."/>
            <person name="Ryu S."/>
            <person name="Kim W."/>
        </authorList>
    </citation>
    <scope>NUCLEOTIDE SEQUENCE [LARGE SCALE GENOMIC DNA]</scope>
    <source>
        <tissue evidence="1">Muscle</tissue>
    </source>
</reference>